<feature type="compositionally biased region" description="Low complexity" evidence="7">
    <location>
        <begin position="662"/>
        <end position="676"/>
    </location>
</feature>
<feature type="region of interest" description="Disordered" evidence="7">
    <location>
        <begin position="1"/>
        <end position="52"/>
    </location>
</feature>
<keyword evidence="3 6" id="KW-0863">Zinc-finger</keyword>
<feature type="compositionally biased region" description="Polar residues" evidence="7">
    <location>
        <begin position="622"/>
        <end position="640"/>
    </location>
</feature>
<dbReference type="AlphaFoldDB" id="G8BP39"/>
<dbReference type="GO" id="GO:0045944">
    <property type="term" value="P:positive regulation of transcription by RNA polymerase II"/>
    <property type="evidence" value="ECO:0007669"/>
    <property type="project" value="EnsemblFungi"/>
</dbReference>
<feature type="compositionally biased region" description="Basic and acidic residues" evidence="7">
    <location>
        <begin position="405"/>
        <end position="426"/>
    </location>
</feature>
<dbReference type="Gene3D" id="3.30.50.10">
    <property type="entry name" value="Erythroid Transcription Factor GATA-1, subunit A"/>
    <property type="match status" value="1"/>
</dbReference>
<feature type="compositionally biased region" description="Polar residues" evidence="7">
    <location>
        <begin position="711"/>
        <end position="732"/>
    </location>
</feature>
<feature type="region of interest" description="Disordered" evidence="7">
    <location>
        <begin position="301"/>
        <end position="327"/>
    </location>
</feature>
<keyword evidence="4" id="KW-0862">Zinc</keyword>
<dbReference type="eggNOG" id="KOG1601">
    <property type="taxonomic scope" value="Eukaryota"/>
</dbReference>
<dbReference type="InterPro" id="IPR039355">
    <property type="entry name" value="Transcription_factor_GATA"/>
</dbReference>
<dbReference type="SMART" id="SM00401">
    <property type="entry name" value="ZnF_GATA"/>
    <property type="match status" value="1"/>
</dbReference>
<evidence type="ECO:0000313" key="10">
    <source>
        <dbReference type="Proteomes" id="UP000005666"/>
    </source>
</evidence>
<dbReference type="GO" id="GO:0000978">
    <property type="term" value="F:RNA polymerase II cis-regulatory region sequence-specific DNA binding"/>
    <property type="evidence" value="ECO:0007669"/>
    <property type="project" value="EnsemblFungi"/>
</dbReference>
<feature type="region of interest" description="Disordered" evidence="7">
    <location>
        <begin position="592"/>
        <end position="688"/>
    </location>
</feature>
<dbReference type="RefSeq" id="XP_003684101.1">
    <property type="nucleotide sequence ID" value="XM_003684053.1"/>
</dbReference>
<feature type="compositionally biased region" description="Low complexity" evidence="7">
    <location>
        <begin position="390"/>
        <end position="404"/>
    </location>
</feature>
<protein>
    <recommendedName>
        <fullName evidence="8">GATA-type domain-containing protein</fullName>
    </recommendedName>
</protein>
<evidence type="ECO:0000256" key="4">
    <source>
        <dbReference type="ARBA" id="ARBA00022833"/>
    </source>
</evidence>
<feature type="compositionally biased region" description="Polar residues" evidence="7">
    <location>
        <begin position="252"/>
        <end position="263"/>
    </location>
</feature>
<evidence type="ECO:0000256" key="3">
    <source>
        <dbReference type="ARBA" id="ARBA00022771"/>
    </source>
</evidence>
<dbReference type="GO" id="GO:0005829">
    <property type="term" value="C:cytosol"/>
    <property type="evidence" value="ECO:0007669"/>
    <property type="project" value="EnsemblFungi"/>
</dbReference>
<feature type="compositionally biased region" description="Low complexity" evidence="7">
    <location>
        <begin position="496"/>
        <end position="513"/>
    </location>
</feature>
<dbReference type="InterPro" id="IPR000679">
    <property type="entry name" value="Znf_GATA"/>
</dbReference>
<evidence type="ECO:0000256" key="1">
    <source>
        <dbReference type="ARBA" id="ARBA00004123"/>
    </source>
</evidence>
<feature type="region of interest" description="Disordered" evidence="7">
    <location>
        <begin position="710"/>
        <end position="776"/>
    </location>
</feature>
<dbReference type="PANTHER" id="PTHR10071:SF281">
    <property type="entry name" value="BOX A-BINDING FACTOR-RELATED"/>
    <property type="match status" value="1"/>
</dbReference>
<dbReference type="EMBL" id="HE612856">
    <property type="protein sequence ID" value="CCE61667.1"/>
    <property type="molecule type" value="Genomic_DNA"/>
</dbReference>
<feature type="compositionally biased region" description="Polar residues" evidence="7">
    <location>
        <begin position="761"/>
        <end position="776"/>
    </location>
</feature>
<dbReference type="FunFam" id="3.30.50.10:FF:000007">
    <property type="entry name" value="Nitrogen regulatory AreA, N-terminal"/>
    <property type="match status" value="1"/>
</dbReference>
<reference evidence="9 10" key="1">
    <citation type="journal article" date="2011" name="Proc. Natl. Acad. Sci. U.S.A.">
        <title>Evolutionary erosion of yeast sex chromosomes by mating-type switching accidents.</title>
        <authorList>
            <person name="Gordon J.L."/>
            <person name="Armisen D."/>
            <person name="Proux-Wera E."/>
            <person name="Oheigeartaigh S.S."/>
            <person name="Byrne K.P."/>
            <person name="Wolfe K.H."/>
        </authorList>
    </citation>
    <scope>NUCLEOTIDE SEQUENCE [LARGE SCALE GENOMIC DNA]</scope>
    <source>
        <strain evidence="10">ATCC 24235 / CBS 4417 / NBRC 1672 / NRRL Y-8282 / UCD 70-5</strain>
    </source>
</reference>
<feature type="compositionally biased region" description="Low complexity" evidence="7">
    <location>
        <begin position="592"/>
        <end position="609"/>
    </location>
</feature>
<evidence type="ECO:0000256" key="6">
    <source>
        <dbReference type="PROSITE-ProRule" id="PRU00094"/>
    </source>
</evidence>
<proteinExistence type="predicted"/>
<evidence type="ECO:0000259" key="8">
    <source>
        <dbReference type="PROSITE" id="PS50114"/>
    </source>
</evidence>
<keyword evidence="5" id="KW-0539">Nucleus</keyword>
<evidence type="ECO:0000256" key="2">
    <source>
        <dbReference type="ARBA" id="ARBA00022723"/>
    </source>
</evidence>
<dbReference type="CDD" id="cd00202">
    <property type="entry name" value="ZnF_GATA"/>
    <property type="match status" value="1"/>
</dbReference>
<organism evidence="9 10">
    <name type="scientific">Tetrapisispora phaffii (strain ATCC 24235 / CBS 4417 / NBRC 1672 / NRRL Y-8282 / UCD 70-5)</name>
    <name type="common">Yeast</name>
    <name type="synonym">Fabospora phaffii</name>
    <dbReference type="NCBI Taxonomy" id="1071381"/>
    <lineage>
        <taxon>Eukaryota</taxon>
        <taxon>Fungi</taxon>
        <taxon>Dikarya</taxon>
        <taxon>Ascomycota</taxon>
        <taxon>Saccharomycotina</taxon>
        <taxon>Saccharomycetes</taxon>
        <taxon>Saccharomycetales</taxon>
        <taxon>Saccharomycetaceae</taxon>
        <taxon>Tetrapisispora</taxon>
    </lineage>
</organism>
<feature type="compositionally biased region" description="Low complexity" evidence="7">
    <location>
        <begin position="531"/>
        <end position="546"/>
    </location>
</feature>
<dbReference type="PANTHER" id="PTHR10071">
    <property type="entry name" value="TRANSCRIPTION FACTOR GATA FAMILY MEMBER"/>
    <property type="match status" value="1"/>
</dbReference>
<dbReference type="GeneID" id="11532382"/>
<gene>
    <name evidence="9" type="primary">TPHA0A05930</name>
    <name evidence="9" type="ordered locus">TPHA_0A05930</name>
</gene>
<dbReference type="GO" id="GO:0000981">
    <property type="term" value="F:DNA-binding transcription factor activity, RNA polymerase II-specific"/>
    <property type="evidence" value="ECO:0007669"/>
    <property type="project" value="TreeGrafter"/>
</dbReference>
<dbReference type="SUPFAM" id="SSF57716">
    <property type="entry name" value="Glucocorticoid receptor-like (DNA-binding domain)"/>
    <property type="match status" value="1"/>
</dbReference>
<dbReference type="GO" id="GO:0005634">
    <property type="term" value="C:nucleus"/>
    <property type="evidence" value="ECO:0007669"/>
    <property type="project" value="UniProtKB-SubCell"/>
</dbReference>
<dbReference type="KEGG" id="tpf:TPHA_0A05930"/>
<dbReference type="OrthoDB" id="515401at2759"/>
<dbReference type="PROSITE" id="PS00344">
    <property type="entry name" value="GATA_ZN_FINGER_1"/>
    <property type="match status" value="1"/>
</dbReference>
<dbReference type="OMA" id="IAQLWDF"/>
<dbReference type="GO" id="GO:0000122">
    <property type="term" value="P:negative regulation of transcription by RNA polymerase II"/>
    <property type="evidence" value="ECO:0007669"/>
    <property type="project" value="TreeGrafter"/>
</dbReference>
<dbReference type="Pfam" id="PF00320">
    <property type="entry name" value="GATA"/>
    <property type="match status" value="1"/>
</dbReference>
<evidence type="ECO:0000256" key="7">
    <source>
        <dbReference type="SAM" id="MobiDB-lite"/>
    </source>
</evidence>
<feature type="compositionally biased region" description="Basic residues" evidence="7">
    <location>
        <begin position="377"/>
        <end position="388"/>
    </location>
</feature>
<feature type="domain" description="GATA-type" evidence="8">
    <location>
        <begin position="325"/>
        <end position="378"/>
    </location>
</feature>
<dbReference type="InterPro" id="IPR013088">
    <property type="entry name" value="Znf_NHR/GATA"/>
</dbReference>
<comment type="subcellular location">
    <subcellularLocation>
        <location evidence="1">Nucleus</location>
    </subcellularLocation>
</comment>
<evidence type="ECO:0000313" key="9">
    <source>
        <dbReference type="EMBL" id="CCE61667.1"/>
    </source>
</evidence>
<keyword evidence="10" id="KW-1185">Reference proteome</keyword>
<dbReference type="PROSITE" id="PS50114">
    <property type="entry name" value="GATA_ZN_FINGER_2"/>
    <property type="match status" value="1"/>
</dbReference>
<dbReference type="GO" id="GO:0008270">
    <property type="term" value="F:zinc ion binding"/>
    <property type="evidence" value="ECO:0007669"/>
    <property type="project" value="UniProtKB-KW"/>
</dbReference>
<sequence>MNDTDEKLFKQGVVPENASQNKNSKNNTTAVNQNNIGSKMSTEQNFPESDEGMANDPANNFFSTSFDSMLEVLPDSMNLDAFSNYYYDSPDVNFKNSISDATLNGNITSNNTDIDITSTTEFIPNADAAPLSEDVLSNVNEFNKNNVSSVVQPIDIVDQQNGEIAQLWDFNIDEFMMTPNGSNSATISAPNSFNSDMHLSRGSAPNSYFIQNFTNNDTLFNNNNLDNNVSSPAMTSFIHNQNVGQSFKRDSLPTSNAISTKSIPNRRRSSSNYGKSLYSEEIGIPLSSLPTSNSVRKNSVLRQMSSSSLSSYKRGANASSNDLAKKPPVQCANCKTFKTPLWRRDAQGNILCNACGLFQKLHGTMRPLSLKSDVIKRRKAKKGTKKHQQQLEQQQQQQKQQQQQQDRKKEFADNRLKNEKSTDRSTKQIASDINNINSHLLSYNNLTNTNIQKEFQTEFQNNLSKSYTDQPALQQPLPGNLSNSTLTKAIYKSRTSSISSNSSKSSSKSVVPILPKPSPIPHTQFNPNIYSSTSANSSTSSSPRVVTPITSGSILQGSQSVLFSNSLGRSGMSIPRRRFSRNKSASTLALNQQVQHNQQNQQTSSQSQNATTPGSWGGNYGGQINSGASPKNVPLQNSTFGEYPPQGNGFSISTRSSSRKPQTSLLSQQLQNSSSQMASGEKSIYSSNESTNSMSFLQSNNIQNISNSPSWKYSTVSASPHTNYSDSIQQQRGLRKEDLYSKHSTKSSATNLKRSEDSFREQSPSFQTTFGNPQGPSAITSVTDTNASAQTENPVKLTNTITDDLDWLKFGL</sequence>
<dbReference type="Proteomes" id="UP000005666">
    <property type="component" value="Chromosome 1"/>
</dbReference>
<feature type="compositionally biased region" description="Polar residues" evidence="7">
    <location>
        <begin position="17"/>
        <end position="47"/>
    </location>
</feature>
<evidence type="ECO:0000256" key="5">
    <source>
        <dbReference type="ARBA" id="ARBA00023242"/>
    </source>
</evidence>
<name>G8BP39_TETPH</name>
<feature type="compositionally biased region" description="Polar residues" evidence="7">
    <location>
        <begin position="648"/>
        <end position="661"/>
    </location>
</feature>
<dbReference type="STRING" id="1071381.G8BP39"/>
<feature type="region of interest" description="Disordered" evidence="7">
    <location>
        <begin position="494"/>
        <end position="546"/>
    </location>
</feature>
<accession>G8BP39</accession>
<feature type="region of interest" description="Disordered" evidence="7">
    <location>
        <begin position="377"/>
        <end position="429"/>
    </location>
</feature>
<feature type="region of interest" description="Disordered" evidence="7">
    <location>
        <begin position="245"/>
        <end position="274"/>
    </location>
</feature>
<keyword evidence="2" id="KW-0479">Metal-binding</keyword>
<dbReference type="PRINTS" id="PR00619">
    <property type="entry name" value="GATAZNFINGER"/>
</dbReference>
<dbReference type="HOGENOM" id="CLU_022036_0_0_1"/>